<sequence length="491" mass="55396">MLFKFFVVLCSASIALTQHNPHQWENRSTMVHLFEWKWSDIAAECERFLAPKGYGGVQISPPNENVVVNGRPWWERYQPMSYLLTTRSGFESDFADMARRCNNVGVRIYVDVVFNHMAAEQPSPVGTGGSTANIKDKDFPAVPYTMKDFHPSCQINNYNDPYQVRNCELVGLKDLNQTVPWVRDRIVDFLNHLIDLGVAGFRVDAAKHMWPEDLKAIYSRIKNLNTQHGFPANSKPFITQEVIDLGGEVISKFEYNSFGTVTEFKFGAELGRAFYGRNDLKWLKTFGPDWGMLPSKDALVFIDNHDNQRGDDPNILTYKNAKQYKMATAFGLAYNYGIPRVMSSFAFTNMNTPPPTDERGNLISPSINRDDTCGNGYICEHRWRQIYNMVGFKNAVRGTQVTNWWDNGKNQIAFCRGNKGFIAFNGDNVHLNQRLQTCLPPGQYCDIISGSKTGASCSGKKITVDGSGFAQIALDTHELDGVLAIHVESKV</sequence>
<evidence type="ECO:0000256" key="3">
    <source>
        <dbReference type="ARBA" id="ARBA00001923"/>
    </source>
</evidence>
<dbReference type="Gene3D" id="2.60.40.1180">
    <property type="entry name" value="Golgi alpha-mannosidase II"/>
    <property type="match status" value="1"/>
</dbReference>
<evidence type="ECO:0000256" key="2">
    <source>
        <dbReference type="ARBA" id="ARBA00001913"/>
    </source>
</evidence>
<comment type="catalytic activity">
    <reaction evidence="1 16">
        <text>Endohydrolysis of (1-&gt;4)-alpha-D-glucosidic linkages in polysaccharides containing three or more (1-&gt;4)-alpha-linked D-glucose units.</text>
        <dbReference type="EC" id="3.2.1.1"/>
    </reaction>
</comment>
<keyword evidence="12" id="KW-0868">Chloride</keyword>
<dbReference type="SMART" id="SM00642">
    <property type="entry name" value="Aamy"/>
    <property type="match status" value="1"/>
</dbReference>
<evidence type="ECO:0000256" key="9">
    <source>
        <dbReference type="ARBA" id="ARBA00022801"/>
    </source>
</evidence>
<dbReference type="AlphaFoldDB" id="A0A3G5BII4"/>
<dbReference type="GO" id="GO:0005975">
    <property type="term" value="P:carbohydrate metabolic process"/>
    <property type="evidence" value="ECO:0007669"/>
    <property type="project" value="InterPro"/>
</dbReference>
<dbReference type="EC" id="3.2.1.1" evidence="6 16"/>
<dbReference type="InterPro" id="IPR013780">
    <property type="entry name" value="Glyco_hydro_b"/>
</dbReference>
<reference evidence="20" key="1">
    <citation type="journal article" date="2018" name="Toxins">
        <title>Buzz kill: function and proteomic composition of venom from the giant assassin fly Dolopus genitalis (Diptera: Asilidae).</title>
        <authorList>
            <person name="Walker A.A."/>
            <person name="Dobson J."/>
            <person name="Jin J."/>
            <person name="Robinson S.D."/>
            <person name="Herzig V."/>
            <person name="Vetter I."/>
            <person name="King G.F."/>
            <person name="Fry B.G."/>
        </authorList>
    </citation>
    <scope>NUCLEOTIDE SEQUENCE</scope>
    <source>
        <strain evidence="20">Dg72</strain>
        <tissue evidence="20">Venom/thoracic glands</tissue>
    </source>
</reference>
<comment type="cofactor">
    <cofactor evidence="2">
        <name>Ca(2+)</name>
        <dbReference type="ChEBI" id="CHEBI:29108"/>
    </cofactor>
</comment>
<keyword evidence="14 16" id="KW-0326">Glycosidase</keyword>
<keyword evidence="11" id="KW-1015">Disulfide bond</keyword>
<evidence type="ECO:0000313" key="20">
    <source>
        <dbReference type="EMBL" id="AYV99593.1"/>
    </source>
</evidence>
<name>A0A3G5BII4_DOLGE</name>
<comment type="subunit">
    <text evidence="5">Monomer.</text>
</comment>
<feature type="domain" description="Alpha-amylase C-terminal" evidence="18">
    <location>
        <begin position="402"/>
        <end position="490"/>
    </location>
</feature>
<organism evidence="20">
    <name type="scientific">Dolopus genitalis</name>
    <name type="common">Giant Australian assassin fly</name>
    <name type="synonym">Asilus genitalis</name>
    <dbReference type="NCBI Taxonomy" id="2488630"/>
    <lineage>
        <taxon>Eukaryota</taxon>
        <taxon>Metazoa</taxon>
        <taxon>Ecdysozoa</taxon>
        <taxon>Arthropoda</taxon>
        <taxon>Hexapoda</taxon>
        <taxon>Insecta</taxon>
        <taxon>Pterygota</taxon>
        <taxon>Neoptera</taxon>
        <taxon>Endopterygota</taxon>
        <taxon>Diptera</taxon>
        <taxon>Brachycera</taxon>
        <taxon>Muscomorpha</taxon>
        <taxon>Asiloidea</taxon>
        <taxon>Asilidae</taxon>
        <taxon>Asilinae</taxon>
        <taxon>Dolopus</taxon>
    </lineage>
</organism>
<evidence type="ECO:0000256" key="10">
    <source>
        <dbReference type="ARBA" id="ARBA00022837"/>
    </source>
</evidence>
<evidence type="ECO:0000256" key="7">
    <source>
        <dbReference type="ARBA" id="ARBA00022723"/>
    </source>
</evidence>
<proteinExistence type="evidence at transcript level"/>
<accession>A0A3G5BII4</accession>
<dbReference type="InterPro" id="IPR006046">
    <property type="entry name" value="Alpha_amylase"/>
</dbReference>
<dbReference type="InterPro" id="IPR006048">
    <property type="entry name" value="A-amylase/branching_C"/>
</dbReference>
<evidence type="ECO:0000256" key="4">
    <source>
        <dbReference type="ARBA" id="ARBA00008061"/>
    </source>
</evidence>
<dbReference type="SUPFAM" id="SSF51011">
    <property type="entry name" value="Glycosyl hydrolase domain"/>
    <property type="match status" value="1"/>
</dbReference>
<dbReference type="CDD" id="cd11317">
    <property type="entry name" value="AmyAc_bac_euk_AmyA"/>
    <property type="match status" value="1"/>
</dbReference>
<evidence type="ECO:0000256" key="14">
    <source>
        <dbReference type="ARBA" id="ARBA00023295"/>
    </source>
</evidence>
<evidence type="ECO:0000259" key="19">
    <source>
        <dbReference type="SMART" id="SM00642"/>
    </source>
</evidence>
<evidence type="ECO:0000256" key="5">
    <source>
        <dbReference type="ARBA" id="ARBA00011245"/>
    </source>
</evidence>
<dbReference type="GO" id="GO:0046872">
    <property type="term" value="F:metal ion binding"/>
    <property type="evidence" value="ECO:0007669"/>
    <property type="project" value="UniProtKB-KW"/>
</dbReference>
<feature type="domain" description="Glycosyl hydrolase family 13 catalytic" evidence="19">
    <location>
        <begin position="28"/>
        <end position="393"/>
    </location>
</feature>
<dbReference type="PANTHER" id="PTHR43447">
    <property type="entry name" value="ALPHA-AMYLASE"/>
    <property type="match status" value="1"/>
</dbReference>
<keyword evidence="8 17" id="KW-0732">Signal</keyword>
<evidence type="ECO:0000259" key="18">
    <source>
        <dbReference type="SMART" id="SM00632"/>
    </source>
</evidence>
<evidence type="ECO:0000256" key="8">
    <source>
        <dbReference type="ARBA" id="ARBA00022729"/>
    </source>
</evidence>
<dbReference type="SMART" id="SM00632">
    <property type="entry name" value="Aamy_C"/>
    <property type="match status" value="1"/>
</dbReference>
<dbReference type="GO" id="GO:0004556">
    <property type="term" value="F:alpha-amylase activity"/>
    <property type="evidence" value="ECO:0007669"/>
    <property type="project" value="UniProtKB-UniRule"/>
</dbReference>
<feature type="chain" id="PRO_5018032306" description="Alpha-amylase" evidence="17">
    <location>
        <begin position="18"/>
        <end position="491"/>
    </location>
</feature>
<evidence type="ECO:0000256" key="13">
    <source>
        <dbReference type="ARBA" id="ARBA00023277"/>
    </source>
</evidence>
<dbReference type="Pfam" id="PF00128">
    <property type="entry name" value="Alpha-amylase"/>
    <property type="match status" value="1"/>
</dbReference>
<evidence type="ECO:0000256" key="17">
    <source>
        <dbReference type="SAM" id="SignalP"/>
    </source>
</evidence>
<keyword evidence="7" id="KW-0479">Metal-binding</keyword>
<dbReference type="EMBL" id="MK075190">
    <property type="protein sequence ID" value="AYV99593.1"/>
    <property type="molecule type" value="mRNA"/>
</dbReference>
<keyword evidence="9 16" id="KW-0378">Hydrolase</keyword>
<dbReference type="Pfam" id="PF02806">
    <property type="entry name" value="Alpha-amylase_C"/>
    <property type="match status" value="1"/>
</dbReference>
<feature type="signal peptide" evidence="17">
    <location>
        <begin position="1"/>
        <end position="17"/>
    </location>
</feature>
<comment type="similarity">
    <text evidence="4 15">Belongs to the glycosyl hydrolase 13 family.</text>
</comment>
<dbReference type="InterPro" id="IPR006047">
    <property type="entry name" value="GH13_cat_dom"/>
</dbReference>
<comment type="cofactor">
    <cofactor evidence="3">
        <name>chloride</name>
        <dbReference type="ChEBI" id="CHEBI:17996"/>
    </cofactor>
</comment>
<dbReference type="PRINTS" id="PR00110">
    <property type="entry name" value="ALPHAAMYLASE"/>
</dbReference>
<keyword evidence="13 16" id="KW-0119">Carbohydrate metabolism</keyword>
<evidence type="ECO:0000256" key="11">
    <source>
        <dbReference type="ARBA" id="ARBA00023157"/>
    </source>
</evidence>
<evidence type="ECO:0000256" key="1">
    <source>
        <dbReference type="ARBA" id="ARBA00000548"/>
    </source>
</evidence>
<protein>
    <recommendedName>
        <fullName evidence="6 16">Alpha-amylase</fullName>
        <ecNumber evidence="6 16">3.2.1.1</ecNumber>
    </recommendedName>
</protein>
<evidence type="ECO:0000256" key="12">
    <source>
        <dbReference type="ARBA" id="ARBA00023214"/>
    </source>
</evidence>
<evidence type="ECO:0000256" key="15">
    <source>
        <dbReference type="RuleBase" id="RU003615"/>
    </source>
</evidence>
<dbReference type="Gene3D" id="3.20.20.80">
    <property type="entry name" value="Glycosidases"/>
    <property type="match status" value="1"/>
</dbReference>
<dbReference type="InterPro" id="IPR031319">
    <property type="entry name" value="A-amylase_C"/>
</dbReference>
<evidence type="ECO:0000256" key="6">
    <source>
        <dbReference type="ARBA" id="ARBA00012595"/>
    </source>
</evidence>
<evidence type="ECO:0000256" key="16">
    <source>
        <dbReference type="RuleBase" id="RU361134"/>
    </source>
</evidence>
<dbReference type="SUPFAM" id="SSF51445">
    <property type="entry name" value="(Trans)glycosidases"/>
    <property type="match status" value="1"/>
</dbReference>
<keyword evidence="10" id="KW-0106">Calcium</keyword>
<dbReference type="InterPro" id="IPR017853">
    <property type="entry name" value="GH"/>
</dbReference>